<protein>
    <submittedName>
        <fullName evidence="3">Uncharacterized protein</fullName>
    </submittedName>
</protein>
<dbReference type="AlphaFoldDB" id="A0A815WSV8"/>
<evidence type="ECO:0000313" key="4">
    <source>
        <dbReference type="Proteomes" id="UP000663870"/>
    </source>
</evidence>
<accession>A0A815WSV8</accession>
<sequence>MSTSQQSFKTKHELQTKKALPSKHHQAMSSEEQKKSMKLAFKTVGFDTSDEDDVVPNSSISNPQKSLQAITDAIQTVFSTPSNKTPKQCSQTSSTE</sequence>
<gene>
    <name evidence="3" type="ORF">JXQ802_LOCUS43456</name>
    <name evidence="2" type="ORF">PYM288_LOCUS28273</name>
</gene>
<organism evidence="3 4">
    <name type="scientific">Rotaria sordida</name>
    <dbReference type="NCBI Taxonomy" id="392033"/>
    <lineage>
        <taxon>Eukaryota</taxon>
        <taxon>Metazoa</taxon>
        <taxon>Spiralia</taxon>
        <taxon>Gnathifera</taxon>
        <taxon>Rotifera</taxon>
        <taxon>Eurotatoria</taxon>
        <taxon>Bdelloidea</taxon>
        <taxon>Philodinida</taxon>
        <taxon>Philodinidae</taxon>
        <taxon>Rotaria</taxon>
    </lineage>
</organism>
<feature type="region of interest" description="Disordered" evidence="1">
    <location>
        <begin position="1"/>
        <end position="35"/>
    </location>
</feature>
<keyword evidence="4" id="KW-1185">Reference proteome</keyword>
<dbReference type="Proteomes" id="UP000663870">
    <property type="component" value="Unassembled WGS sequence"/>
</dbReference>
<dbReference type="Proteomes" id="UP000663854">
    <property type="component" value="Unassembled WGS sequence"/>
</dbReference>
<evidence type="ECO:0000313" key="3">
    <source>
        <dbReference type="EMBL" id="CAF1548471.1"/>
    </source>
</evidence>
<dbReference type="EMBL" id="CAJNOH010002045">
    <property type="protein sequence ID" value="CAF1268914.1"/>
    <property type="molecule type" value="Genomic_DNA"/>
</dbReference>
<evidence type="ECO:0000313" key="2">
    <source>
        <dbReference type="EMBL" id="CAF1268914.1"/>
    </source>
</evidence>
<reference evidence="3" key="1">
    <citation type="submission" date="2021-02" db="EMBL/GenBank/DDBJ databases">
        <authorList>
            <person name="Nowell W R."/>
        </authorList>
    </citation>
    <scope>NUCLEOTIDE SEQUENCE</scope>
</reference>
<comment type="caution">
    <text evidence="3">The sequence shown here is derived from an EMBL/GenBank/DDBJ whole genome shotgun (WGS) entry which is preliminary data.</text>
</comment>
<name>A0A815WSV8_9BILA</name>
<proteinExistence type="predicted"/>
<dbReference type="EMBL" id="CAJNOL010003139">
    <property type="protein sequence ID" value="CAF1548471.1"/>
    <property type="molecule type" value="Genomic_DNA"/>
</dbReference>
<evidence type="ECO:0000256" key="1">
    <source>
        <dbReference type="SAM" id="MobiDB-lite"/>
    </source>
</evidence>